<comment type="caution">
    <text evidence="1">The sequence shown here is derived from an EMBL/GenBank/DDBJ whole genome shotgun (WGS) entry which is preliminary data.</text>
</comment>
<organism evidence="1 2">
    <name type="scientific">Phenylobacterium kunshanense</name>
    <dbReference type="NCBI Taxonomy" id="1445034"/>
    <lineage>
        <taxon>Bacteria</taxon>
        <taxon>Pseudomonadati</taxon>
        <taxon>Pseudomonadota</taxon>
        <taxon>Alphaproteobacteria</taxon>
        <taxon>Caulobacterales</taxon>
        <taxon>Caulobacteraceae</taxon>
        <taxon>Phenylobacterium</taxon>
    </lineage>
</organism>
<sequence length="106" mass="11476">MRETALEFRRRAAWLADMASPRAGWADRGVMDAAYALEALGVPPDGFSRVLSLIEEMRGGYIPAGLTNIAKGYRIGVTDDLGRCSGEPLGTYRGAVILAWAIDFGR</sequence>
<reference evidence="1 2" key="1">
    <citation type="submission" date="2018-05" db="EMBL/GenBank/DDBJ databases">
        <authorList>
            <person name="Lanie J.A."/>
            <person name="Ng W.-L."/>
            <person name="Kazmierczak K.M."/>
            <person name="Andrzejewski T.M."/>
            <person name="Davidsen T.M."/>
            <person name="Wayne K.J."/>
            <person name="Tettelin H."/>
            <person name="Glass J.I."/>
            <person name="Rusch D."/>
            <person name="Podicherti R."/>
            <person name="Tsui H.-C.T."/>
            <person name="Winkler M.E."/>
        </authorList>
    </citation>
    <scope>NUCLEOTIDE SEQUENCE [LARGE SCALE GENOMIC DNA]</scope>
    <source>
        <strain evidence="1 2">BUT-10</strain>
    </source>
</reference>
<evidence type="ECO:0000313" key="2">
    <source>
        <dbReference type="Proteomes" id="UP000249524"/>
    </source>
</evidence>
<name>A0A328BV11_9CAUL</name>
<dbReference type="RefSeq" id="WP_111274380.1">
    <property type="nucleotide sequence ID" value="NZ_QFYS01000001.1"/>
</dbReference>
<proteinExistence type="predicted"/>
<evidence type="ECO:0000313" key="1">
    <source>
        <dbReference type="EMBL" id="RAK68888.1"/>
    </source>
</evidence>
<protein>
    <submittedName>
        <fullName evidence="1">Uncharacterized protein</fullName>
    </submittedName>
</protein>
<dbReference type="Proteomes" id="UP000249524">
    <property type="component" value="Unassembled WGS sequence"/>
</dbReference>
<accession>A0A328BV11</accession>
<dbReference type="EMBL" id="QFYS01000001">
    <property type="protein sequence ID" value="RAK68888.1"/>
    <property type="molecule type" value="Genomic_DNA"/>
</dbReference>
<keyword evidence="2" id="KW-1185">Reference proteome</keyword>
<gene>
    <name evidence="1" type="ORF">DJ019_02415</name>
</gene>
<dbReference type="AlphaFoldDB" id="A0A328BV11"/>